<keyword evidence="4" id="KW-0469">Meiosis</keyword>
<dbReference type="InterPro" id="IPR013083">
    <property type="entry name" value="Znf_RING/FYVE/PHD"/>
</dbReference>
<keyword evidence="1" id="KW-0479">Metal-binding</keyword>
<evidence type="ECO:0000256" key="5">
    <source>
        <dbReference type="PROSITE-ProRule" id="PRU00175"/>
    </source>
</evidence>
<protein>
    <submittedName>
        <fullName evidence="9">RING finger protein narya</fullName>
    </submittedName>
</protein>
<evidence type="ECO:0000313" key="9">
    <source>
        <dbReference type="RefSeq" id="XP_033168881.1"/>
    </source>
</evidence>
<reference evidence="9" key="1">
    <citation type="submission" date="2025-08" db="UniProtKB">
        <authorList>
            <consortium name="RefSeq"/>
        </authorList>
    </citation>
    <scope>IDENTIFICATION</scope>
    <source>
        <strain evidence="9">Mau12</strain>
        <tissue evidence="9">Whole Body</tissue>
    </source>
</reference>
<evidence type="ECO:0000256" key="6">
    <source>
        <dbReference type="SAM" id="MobiDB-lite"/>
    </source>
</evidence>
<dbReference type="InterPro" id="IPR017907">
    <property type="entry name" value="Znf_RING_CS"/>
</dbReference>
<sequence length="211" mass="24813">MFRVHCNKCFRHRKTDPAVPFHLTQCRHVICGPCLGQSSLEKNCPLCGRVLKAIQINRDMPTSVANYFEDPLRFQQIYRKISKFQADQRASDNLGFYRQLQQLEQNKRQLEGFCKMEAQLNQKVEEEKRRIAELRTYIAYHENAQRMTRRRRSAGEKFHTPEFQEAWNTSVSTSDKSQSDMPFDSFRRAADLETPSTRRRSFGGDTKGFHL</sequence>
<proteinExistence type="predicted"/>
<dbReference type="PROSITE" id="PS50089">
    <property type="entry name" value="ZF_RING_2"/>
    <property type="match status" value="1"/>
</dbReference>
<evidence type="ECO:0000256" key="3">
    <source>
        <dbReference type="ARBA" id="ARBA00022833"/>
    </source>
</evidence>
<dbReference type="SUPFAM" id="SSF57850">
    <property type="entry name" value="RING/U-box"/>
    <property type="match status" value="1"/>
</dbReference>
<dbReference type="GO" id="GO:0016925">
    <property type="term" value="P:protein sumoylation"/>
    <property type="evidence" value="ECO:0007669"/>
    <property type="project" value="TreeGrafter"/>
</dbReference>
<dbReference type="GO" id="GO:0007131">
    <property type="term" value="P:reciprocal meiotic recombination"/>
    <property type="evidence" value="ECO:0007669"/>
    <property type="project" value="InterPro"/>
</dbReference>
<feature type="region of interest" description="Disordered" evidence="6">
    <location>
        <begin position="168"/>
        <end position="211"/>
    </location>
</feature>
<dbReference type="InterPro" id="IPR042123">
    <property type="entry name" value="Zip3/RNF212-like"/>
</dbReference>
<dbReference type="GO" id="GO:0000795">
    <property type="term" value="C:synaptonemal complex"/>
    <property type="evidence" value="ECO:0007669"/>
    <property type="project" value="InterPro"/>
</dbReference>
<evidence type="ECO:0000256" key="2">
    <source>
        <dbReference type="ARBA" id="ARBA00022771"/>
    </source>
</evidence>
<evidence type="ECO:0000259" key="7">
    <source>
        <dbReference type="PROSITE" id="PS50089"/>
    </source>
</evidence>
<dbReference type="PANTHER" id="PTHR22663">
    <property type="entry name" value="RING FINGER PROTEIN NARYA-RELATED"/>
    <property type="match status" value="1"/>
</dbReference>
<dbReference type="Pfam" id="PF14634">
    <property type="entry name" value="zf-RING_5"/>
    <property type="match status" value="1"/>
</dbReference>
<accession>A0A6P8L0F4</accession>
<dbReference type="Proteomes" id="UP000515162">
    <property type="component" value="Chromosome X"/>
</dbReference>
<feature type="domain" description="RING-type" evidence="7">
    <location>
        <begin position="6"/>
        <end position="47"/>
    </location>
</feature>
<keyword evidence="2 5" id="KW-0863">Zinc-finger</keyword>
<dbReference type="PROSITE" id="PS00518">
    <property type="entry name" value="ZF_RING_1"/>
    <property type="match status" value="1"/>
</dbReference>
<dbReference type="PANTHER" id="PTHR22663:SF17">
    <property type="entry name" value="RING FINGER PROTEIN NARYA-RELATED"/>
    <property type="match status" value="1"/>
</dbReference>
<gene>
    <name evidence="9" type="primary">LOC117146655</name>
</gene>
<dbReference type="GeneID" id="117146655"/>
<feature type="compositionally biased region" description="Polar residues" evidence="6">
    <location>
        <begin position="168"/>
        <end position="180"/>
    </location>
</feature>
<dbReference type="RefSeq" id="XP_033168881.1">
    <property type="nucleotide sequence ID" value="XM_033312990.1"/>
</dbReference>
<evidence type="ECO:0000256" key="4">
    <source>
        <dbReference type="ARBA" id="ARBA00023254"/>
    </source>
</evidence>
<organism evidence="8 9">
    <name type="scientific">Drosophila mauritiana</name>
    <name type="common">Fruit fly</name>
    <dbReference type="NCBI Taxonomy" id="7226"/>
    <lineage>
        <taxon>Eukaryota</taxon>
        <taxon>Metazoa</taxon>
        <taxon>Ecdysozoa</taxon>
        <taxon>Arthropoda</taxon>
        <taxon>Hexapoda</taxon>
        <taxon>Insecta</taxon>
        <taxon>Pterygota</taxon>
        <taxon>Neoptera</taxon>
        <taxon>Endopterygota</taxon>
        <taxon>Diptera</taxon>
        <taxon>Brachycera</taxon>
        <taxon>Muscomorpha</taxon>
        <taxon>Ephydroidea</taxon>
        <taxon>Drosophilidae</taxon>
        <taxon>Drosophila</taxon>
        <taxon>Sophophora</taxon>
    </lineage>
</organism>
<dbReference type="AlphaFoldDB" id="A0A6P8L0F4"/>
<keyword evidence="3" id="KW-0862">Zinc</keyword>
<name>A0A6P8L0F4_DROMA</name>
<dbReference type="InterPro" id="IPR001841">
    <property type="entry name" value="Znf_RING"/>
</dbReference>
<dbReference type="GO" id="GO:0007129">
    <property type="term" value="P:homologous chromosome pairing at meiosis"/>
    <property type="evidence" value="ECO:0007669"/>
    <property type="project" value="TreeGrafter"/>
</dbReference>
<evidence type="ECO:0000256" key="1">
    <source>
        <dbReference type="ARBA" id="ARBA00022723"/>
    </source>
</evidence>
<evidence type="ECO:0000313" key="8">
    <source>
        <dbReference type="Proteomes" id="UP000515162"/>
    </source>
</evidence>
<dbReference type="GO" id="GO:0019789">
    <property type="term" value="F:SUMO transferase activity"/>
    <property type="evidence" value="ECO:0007669"/>
    <property type="project" value="InterPro"/>
</dbReference>
<keyword evidence="8" id="KW-1185">Reference proteome</keyword>
<dbReference type="Gene3D" id="3.30.40.10">
    <property type="entry name" value="Zinc/RING finger domain, C3HC4 (zinc finger)"/>
    <property type="match status" value="1"/>
</dbReference>
<dbReference type="GO" id="GO:0008270">
    <property type="term" value="F:zinc ion binding"/>
    <property type="evidence" value="ECO:0007669"/>
    <property type="project" value="UniProtKB-KW"/>
</dbReference>